<dbReference type="Pfam" id="PF01697">
    <property type="entry name" value="Glyco_transf_92"/>
    <property type="match status" value="1"/>
</dbReference>
<dbReference type="InterPro" id="IPR052012">
    <property type="entry name" value="GTase_92"/>
</dbReference>
<dbReference type="GO" id="GO:0016757">
    <property type="term" value="F:glycosyltransferase activity"/>
    <property type="evidence" value="ECO:0007669"/>
    <property type="project" value="UniProtKB-UniRule"/>
</dbReference>
<evidence type="ECO:0000256" key="4">
    <source>
        <dbReference type="ARBA" id="ARBA00022679"/>
    </source>
</evidence>
<proteinExistence type="inferred from homology"/>
<comment type="subcellular location">
    <subcellularLocation>
        <location evidence="1">Membrane</location>
        <topology evidence="1">Single-pass membrane protein</topology>
    </subcellularLocation>
</comment>
<reference evidence="10" key="2">
    <citation type="submission" date="2020-10" db="UniProtKB">
        <authorList>
            <consortium name="WormBaseParasite"/>
        </authorList>
    </citation>
    <scope>IDENTIFICATION</scope>
</reference>
<evidence type="ECO:0000256" key="3">
    <source>
        <dbReference type="ARBA" id="ARBA00022676"/>
    </source>
</evidence>
<dbReference type="AlphaFoldDB" id="A0A7E4VEL6"/>
<protein>
    <recommendedName>
        <fullName evidence="8">Glycosyltransferase family 92 protein</fullName>
        <ecNumber evidence="8">2.4.1.-</ecNumber>
    </recommendedName>
</protein>
<dbReference type="Proteomes" id="UP000492821">
    <property type="component" value="Unassembled WGS sequence"/>
</dbReference>
<dbReference type="EC" id="2.4.1.-" evidence="8"/>
<evidence type="ECO:0000313" key="10">
    <source>
        <dbReference type="WBParaSite" id="Pan_g19853.t1"/>
    </source>
</evidence>
<keyword evidence="9" id="KW-1185">Reference proteome</keyword>
<organism evidence="9 10">
    <name type="scientific">Panagrellus redivivus</name>
    <name type="common">Microworm</name>
    <dbReference type="NCBI Taxonomy" id="6233"/>
    <lineage>
        <taxon>Eukaryota</taxon>
        <taxon>Metazoa</taxon>
        <taxon>Ecdysozoa</taxon>
        <taxon>Nematoda</taxon>
        <taxon>Chromadorea</taxon>
        <taxon>Rhabditida</taxon>
        <taxon>Tylenchina</taxon>
        <taxon>Panagrolaimomorpha</taxon>
        <taxon>Panagrolaimoidea</taxon>
        <taxon>Panagrolaimidae</taxon>
        <taxon>Panagrellus</taxon>
    </lineage>
</organism>
<dbReference type="PANTHER" id="PTHR21645:SF2">
    <property type="entry name" value="GLYCOSYLTRANSFERASE FAMILY 92 PROTEIN F59C6.8"/>
    <property type="match status" value="1"/>
</dbReference>
<keyword evidence="5 8" id="KW-0812">Transmembrane</keyword>
<dbReference type="WBParaSite" id="Pan_g19853.t1">
    <property type="protein sequence ID" value="Pan_g19853.t1"/>
    <property type="gene ID" value="Pan_g19853"/>
</dbReference>
<evidence type="ECO:0000256" key="8">
    <source>
        <dbReference type="RuleBase" id="RU366017"/>
    </source>
</evidence>
<feature type="transmembrane region" description="Helical" evidence="8">
    <location>
        <begin position="16"/>
        <end position="37"/>
    </location>
</feature>
<keyword evidence="7 8" id="KW-0472">Membrane</keyword>
<comment type="similarity">
    <text evidence="2 8">Belongs to the glycosyltransferase 92 family.</text>
</comment>
<name>A0A7E4VEL6_PANRE</name>
<dbReference type="GO" id="GO:0016020">
    <property type="term" value="C:membrane"/>
    <property type="evidence" value="ECO:0007669"/>
    <property type="project" value="UniProtKB-SubCell"/>
</dbReference>
<evidence type="ECO:0000256" key="2">
    <source>
        <dbReference type="ARBA" id="ARBA00007647"/>
    </source>
</evidence>
<evidence type="ECO:0000256" key="6">
    <source>
        <dbReference type="ARBA" id="ARBA00022989"/>
    </source>
</evidence>
<evidence type="ECO:0000256" key="5">
    <source>
        <dbReference type="ARBA" id="ARBA00022692"/>
    </source>
</evidence>
<evidence type="ECO:0000256" key="1">
    <source>
        <dbReference type="ARBA" id="ARBA00004167"/>
    </source>
</evidence>
<keyword evidence="4 8" id="KW-0808">Transferase</keyword>
<accession>A0A7E4VEL6</accession>
<evidence type="ECO:0000256" key="7">
    <source>
        <dbReference type="ARBA" id="ARBA00023136"/>
    </source>
</evidence>
<keyword evidence="6 8" id="KW-1133">Transmembrane helix</keyword>
<keyword evidence="3 8" id="KW-0328">Glycosyltransferase</keyword>
<dbReference type="InterPro" id="IPR008166">
    <property type="entry name" value="Glyco_transf_92"/>
</dbReference>
<dbReference type="PANTHER" id="PTHR21645">
    <property type="entry name" value="GLYCOSYLTRANSFERASE FAMILY 92 PROTEIN"/>
    <property type="match status" value="1"/>
</dbReference>
<evidence type="ECO:0000313" key="9">
    <source>
        <dbReference type="Proteomes" id="UP000492821"/>
    </source>
</evidence>
<reference evidence="9" key="1">
    <citation type="journal article" date="2013" name="Genetics">
        <title>The draft genome and transcriptome of Panagrellus redivivus are shaped by the harsh demands of a free-living lifestyle.</title>
        <authorList>
            <person name="Srinivasan J."/>
            <person name="Dillman A.R."/>
            <person name="Macchietto M.G."/>
            <person name="Heikkinen L."/>
            <person name="Lakso M."/>
            <person name="Fracchia K.M."/>
            <person name="Antoshechkin I."/>
            <person name="Mortazavi A."/>
            <person name="Wong G."/>
            <person name="Sternberg P.W."/>
        </authorList>
    </citation>
    <scope>NUCLEOTIDE SEQUENCE [LARGE SCALE GENOMIC DNA]</scope>
    <source>
        <strain evidence="9">MT8872</strain>
    </source>
</reference>
<sequence>MNIPIRYCVRLFKRSIAIAVFWSFITYVCVVFDVFGYNNQKVVTIVVNGGSKVSQMEELLQFHTGFYYKTSTFYANNTAVLIYLADHRQNSKEWTCSSSNMTSTMESNAIISRATNFSEHCYWMTHIARCLTVDNPTAFRLTVLNATESITIPLERPDRKPRGVVSCFAPMFFEQRWQTIAMIHEMNAAWGVELQVHYVQSAVGDTLELLQPFVDRGLLEIRALDIPDLGIELTKKFGYNPAQATEARHQVISHQDCFFRYRESAEFIIITDPDEPLIPTHGNTIYSELKHWKRIRPFASAFMFPRKIAYAVTSEKIDNFSLQDTVRSIQITDLEVVGKSVYNPRYTETPWIHWPGLNVTNVFNIPSSSCLLHVDYSYDRPHNITSFTRKLSDVVDLSVFNNTVINYAETAKTLRDLPDHTVDYAIAIGTCKKRLHILYQYPRMSTVSLPCTTATSCEMPIRHINCTMTLRQYRKECILYNRLCAILPNKVQADFFKGTKGCAWGNLDHYGKQ</sequence>